<dbReference type="Pfam" id="PF00561">
    <property type="entry name" value="Abhydrolase_1"/>
    <property type="match status" value="1"/>
</dbReference>
<dbReference type="PANTHER" id="PTHR43433:SF5">
    <property type="entry name" value="AB HYDROLASE-1 DOMAIN-CONTAINING PROTEIN"/>
    <property type="match status" value="1"/>
</dbReference>
<dbReference type="GO" id="GO:0004806">
    <property type="term" value="F:triacylglycerol lipase activity"/>
    <property type="evidence" value="ECO:0007669"/>
    <property type="project" value="TreeGrafter"/>
</dbReference>
<evidence type="ECO:0000259" key="1">
    <source>
        <dbReference type="Pfam" id="PF00561"/>
    </source>
</evidence>
<accession>A0A7W7V9U5</accession>
<dbReference type="GO" id="GO:0046503">
    <property type="term" value="P:glycerolipid catabolic process"/>
    <property type="evidence" value="ECO:0007669"/>
    <property type="project" value="TreeGrafter"/>
</dbReference>
<name>A0A7W7V9U5_9ACTN</name>
<keyword evidence="3" id="KW-1185">Reference proteome</keyword>
<evidence type="ECO:0000313" key="3">
    <source>
        <dbReference type="Proteomes" id="UP000579523"/>
    </source>
</evidence>
<comment type="caution">
    <text evidence="2">The sequence shown here is derived from an EMBL/GenBank/DDBJ whole genome shotgun (WGS) entry which is preliminary data.</text>
</comment>
<evidence type="ECO:0000313" key="2">
    <source>
        <dbReference type="EMBL" id="MBB4902296.1"/>
    </source>
</evidence>
<proteinExistence type="predicted"/>
<feature type="domain" description="AB hydrolase-1" evidence="1">
    <location>
        <begin position="13"/>
        <end position="100"/>
    </location>
</feature>
<dbReference type="SUPFAM" id="SSF53474">
    <property type="entry name" value="alpha/beta-Hydrolases"/>
    <property type="match status" value="1"/>
</dbReference>
<dbReference type="InterPro" id="IPR050471">
    <property type="entry name" value="AB_hydrolase"/>
</dbReference>
<dbReference type="Proteomes" id="UP000579523">
    <property type="component" value="Unassembled WGS sequence"/>
</dbReference>
<dbReference type="Gene3D" id="3.40.50.1820">
    <property type="entry name" value="alpha/beta hydrolase"/>
    <property type="match status" value="1"/>
</dbReference>
<dbReference type="InterPro" id="IPR029058">
    <property type="entry name" value="AB_hydrolase_fold"/>
</dbReference>
<dbReference type="AlphaFoldDB" id="A0A7W7V9U5"/>
<protein>
    <submittedName>
        <fullName evidence="2">Pimeloyl-ACP methyl ester carboxylesterase</fullName>
    </submittedName>
</protein>
<sequence>MGAQASGPGRPDELVDMLASRHRVIRYDHRDTGRSIWPFDQQPHPLTRLAEDAVTVLDGLGVERAHVVGMSLGGMLARLLVADRPDRLLSATLIGTSALSAVPYGARTEHGSRPRNFPA</sequence>
<dbReference type="InterPro" id="IPR000073">
    <property type="entry name" value="AB_hydrolase_1"/>
</dbReference>
<dbReference type="EMBL" id="JACHJI010000015">
    <property type="protein sequence ID" value="MBB4902296.1"/>
    <property type="molecule type" value="Genomic_DNA"/>
</dbReference>
<dbReference type="PANTHER" id="PTHR43433">
    <property type="entry name" value="HYDROLASE, ALPHA/BETA FOLD FAMILY PROTEIN"/>
    <property type="match status" value="1"/>
</dbReference>
<reference evidence="2 3" key="1">
    <citation type="submission" date="2020-08" db="EMBL/GenBank/DDBJ databases">
        <title>Genomic Encyclopedia of Type Strains, Phase III (KMG-III): the genomes of soil and plant-associated and newly described type strains.</title>
        <authorList>
            <person name="Whitman W."/>
        </authorList>
    </citation>
    <scope>NUCLEOTIDE SEQUENCE [LARGE SCALE GENOMIC DNA]</scope>
    <source>
        <strain evidence="2 3">CECT 3273</strain>
    </source>
</reference>
<organism evidence="2 3">
    <name type="scientific">Streptomyces griseomycini</name>
    <dbReference type="NCBI Taxonomy" id="66895"/>
    <lineage>
        <taxon>Bacteria</taxon>
        <taxon>Bacillati</taxon>
        <taxon>Actinomycetota</taxon>
        <taxon>Actinomycetes</taxon>
        <taxon>Kitasatosporales</taxon>
        <taxon>Streptomycetaceae</taxon>
        <taxon>Streptomyces</taxon>
    </lineage>
</organism>
<gene>
    <name evidence="2" type="ORF">FHS37_006388</name>
</gene>